<dbReference type="SUPFAM" id="SSF56317">
    <property type="entry name" value="Carbon-nitrogen hydrolase"/>
    <property type="match status" value="1"/>
</dbReference>
<dbReference type="AlphaFoldDB" id="A0A0M9A4B7"/>
<dbReference type="InterPro" id="IPR012101">
    <property type="entry name" value="Biotinidase-like_euk"/>
</dbReference>
<dbReference type="InterPro" id="IPR003010">
    <property type="entry name" value="C-N_Hydrolase"/>
</dbReference>
<dbReference type="CDD" id="cd07567">
    <property type="entry name" value="biotinidase_like"/>
    <property type="match status" value="1"/>
</dbReference>
<evidence type="ECO:0000259" key="6">
    <source>
        <dbReference type="PROSITE" id="PS50263"/>
    </source>
</evidence>
<evidence type="ECO:0000256" key="4">
    <source>
        <dbReference type="ARBA" id="ARBA00023180"/>
    </source>
</evidence>
<evidence type="ECO:0000313" key="8">
    <source>
        <dbReference type="Proteomes" id="UP000053105"/>
    </source>
</evidence>
<evidence type="ECO:0000313" key="7">
    <source>
        <dbReference type="EMBL" id="KOX76196.1"/>
    </source>
</evidence>
<name>A0A0M9A4B7_9HYME</name>
<dbReference type="GO" id="GO:0016811">
    <property type="term" value="F:hydrolase activity, acting on carbon-nitrogen (but not peptide) bonds, in linear amides"/>
    <property type="evidence" value="ECO:0007669"/>
    <property type="project" value="InterPro"/>
</dbReference>
<reference evidence="7 8" key="1">
    <citation type="submission" date="2015-07" db="EMBL/GenBank/DDBJ databases">
        <title>The genome of Melipona quadrifasciata.</title>
        <authorList>
            <person name="Pan H."/>
            <person name="Kapheim K."/>
        </authorList>
    </citation>
    <scope>NUCLEOTIDE SEQUENCE [LARGE SCALE GENOMIC DNA]</scope>
    <source>
        <strain evidence="7">0111107301</strain>
        <tissue evidence="7">Whole body</tissue>
    </source>
</reference>
<protein>
    <submittedName>
        <fullName evidence="7">Vanin-like protein 1</fullName>
    </submittedName>
</protein>
<dbReference type="PROSITE" id="PS50263">
    <property type="entry name" value="CN_HYDROLASE"/>
    <property type="match status" value="1"/>
</dbReference>
<dbReference type="OrthoDB" id="10250282at2759"/>
<dbReference type="PANTHER" id="PTHR10609">
    <property type="entry name" value="BIOTINIDASE-RELATED"/>
    <property type="match status" value="1"/>
</dbReference>
<feature type="compositionally biased region" description="Basic and acidic residues" evidence="5">
    <location>
        <begin position="393"/>
        <end position="405"/>
    </location>
</feature>
<keyword evidence="3" id="KW-0378">Hydrolase</keyword>
<keyword evidence="2" id="KW-0732">Signal</keyword>
<feature type="domain" description="CN hydrolase" evidence="6">
    <location>
        <begin position="114"/>
        <end position="387"/>
    </location>
</feature>
<evidence type="ECO:0000256" key="5">
    <source>
        <dbReference type="SAM" id="MobiDB-lite"/>
    </source>
</evidence>
<accession>A0A0M9A4B7</accession>
<keyword evidence="8" id="KW-1185">Reference proteome</keyword>
<evidence type="ECO:0000256" key="1">
    <source>
        <dbReference type="ARBA" id="ARBA00008225"/>
    </source>
</evidence>
<feature type="region of interest" description="Disordered" evidence="5">
    <location>
        <begin position="391"/>
        <end position="414"/>
    </location>
</feature>
<gene>
    <name evidence="7" type="ORF">WN51_11936</name>
</gene>
<evidence type="ECO:0000256" key="2">
    <source>
        <dbReference type="ARBA" id="ARBA00022729"/>
    </source>
</evidence>
<comment type="similarity">
    <text evidence="1">Belongs to the carbon-nitrogen hydrolase superfamily. BTD/VNN family.</text>
</comment>
<keyword evidence="4" id="KW-0325">Glycoprotein</keyword>
<dbReference type="STRING" id="166423.A0A0M9A4B7"/>
<dbReference type="Gene3D" id="3.60.110.10">
    <property type="entry name" value="Carbon-nitrogen hydrolase"/>
    <property type="match status" value="1"/>
</dbReference>
<proteinExistence type="inferred from homology"/>
<dbReference type="PANTHER" id="PTHR10609:SF14">
    <property type="entry name" value="BIOTINIDASE"/>
    <property type="match status" value="1"/>
</dbReference>
<dbReference type="EMBL" id="KQ435752">
    <property type="protein sequence ID" value="KOX76196.1"/>
    <property type="molecule type" value="Genomic_DNA"/>
</dbReference>
<sequence>MNPAKVQLEINGDKLVKKETFETLFIEMTWEPVLPRCQCRAATRRNAMRRGGEYVVTLTDARYKLLVDLRKNNKIKGSAKEINTMRGKLREIGFFLILAQFSCQMTEQVSPDYYTAAVVEYSPTYVWGDALKTLTSNTNAYIKYIEEASKQNADIIVFPEDGLTSTNLPSRISLMDAWTTAIPSPLDEYVPCTGTEINISETLKRLSCAARRNRIYVVVNIAEKELIIKDTDCSNGTWHYYNSNVVFDRTGKVIARYRKVNLYMEPQFDNTEIPEIVTFDTDFGERFGTFICFDILFAVPALNLTRIEGVSNIVYPTAWFSEAPFLTAPQTQFGWSYAENVNLLVAGYHDPNVGNAGSGIYLGRNGIANVSMTRDPEYRLLISRVPKTKHRKTVMEQESPNKEREDQEMEGNESSKKVDTIDWIKLLRDNIKAYRTSLLKYHRNEVHLMSKDFRCQVEAEMEIDDSSPIRYNAVYFDDIRQFGTRVEAGVRLCGLVQCLNNSVESCGFVARSNTIFSSIKVTATFLNYDYPKILAIPNVLDYSLRPFDDWSYVENTHGAETNVTITLNKPMKNLVAFGIYSRFFDRDRWN</sequence>
<organism evidence="7 8">
    <name type="scientific">Melipona quadrifasciata</name>
    <dbReference type="NCBI Taxonomy" id="166423"/>
    <lineage>
        <taxon>Eukaryota</taxon>
        <taxon>Metazoa</taxon>
        <taxon>Ecdysozoa</taxon>
        <taxon>Arthropoda</taxon>
        <taxon>Hexapoda</taxon>
        <taxon>Insecta</taxon>
        <taxon>Pterygota</taxon>
        <taxon>Neoptera</taxon>
        <taxon>Endopterygota</taxon>
        <taxon>Hymenoptera</taxon>
        <taxon>Apocrita</taxon>
        <taxon>Aculeata</taxon>
        <taxon>Apoidea</taxon>
        <taxon>Anthophila</taxon>
        <taxon>Apidae</taxon>
        <taxon>Melipona</taxon>
    </lineage>
</organism>
<dbReference type="InterPro" id="IPR043957">
    <property type="entry name" value="Vanin_C"/>
</dbReference>
<dbReference type="InterPro" id="IPR036526">
    <property type="entry name" value="C-N_Hydrolase_sf"/>
</dbReference>
<dbReference type="Pfam" id="PF19018">
    <property type="entry name" value="Vanin_C"/>
    <property type="match status" value="1"/>
</dbReference>
<dbReference type="InterPro" id="IPR040154">
    <property type="entry name" value="Biotinidase/VNN"/>
</dbReference>
<dbReference type="Pfam" id="PF00795">
    <property type="entry name" value="CN_hydrolase"/>
    <property type="match status" value="1"/>
</dbReference>
<dbReference type="Proteomes" id="UP000053105">
    <property type="component" value="Unassembled WGS sequence"/>
</dbReference>
<evidence type="ECO:0000256" key="3">
    <source>
        <dbReference type="ARBA" id="ARBA00022801"/>
    </source>
</evidence>